<protein>
    <submittedName>
        <fullName evidence="2">Peptidase M19</fullName>
    </submittedName>
</protein>
<dbReference type="PANTHER" id="PTHR10443:SF12">
    <property type="entry name" value="DIPEPTIDASE"/>
    <property type="match status" value="1"/>
</dbReference>
<organism evidence="2 3">
    <name type="scientific">Parasedimentitalea marina</name>
    <dbReference type="NCBI Taxonomy" id="2483033"/>
    <lineage>
        <taxon>Bacteria</taxon>
        <taxon>Pseudomonadati</taxon>
        <taxon>Pseudomonadota</taxon>
        <taxon>Alphaproteobacteria</taxon>
        <taxon>Rhodobacterales</taxon>
        <taxon>Paracoccaceae</taxon>
        <taxon>Parasedimentitalea</taxon>
    </lineage>
</organism>
<dbReference type="EMBL" id="CP033219">
    <property type="protein sequence ID" value="AZV78612.1"/>
    <property type="molecule type" value="Genomic_DNA"/>
</dbReference>
<evidence type="ECO:0000313" key="2">
    <source>
        <dbReference type="EMBL" id="AZV78612.1"/>
    </source>
</evidence>
<keyword evidence="3" id="KW-1185">Reference proteome</keyword>
<dbReference type="SUPFAM" id="SSF51556">
    <property type="entry name" value="Metallo-dependent hydrolases"/>
    <property type="match status" value="1"/>
</dbReference>
<feature type="transmembrane region" description="Helical" evidence="1">
    <location>
        <begin position="7"/>
        <end position="25"/>
    </location>
</feature>
<dbReference type="Proteomes" id="UP000283063">
    <property type="component" value="Chromosome"/>
</dbReference>
<proteinExistence type="predicted"/>
<accession>A0A3T0N3Q2</accession>
<dbReference type="Gene3D" id="3.20.20.140">
    <property type="entry name" value="Metal-dependent hydrolases"/>
    <property type="match status" value="1"/>
</dbReference>
<dbReference type="OrthoDB" id="9804920at2"/>
<gene>
    <name evidence="2" type="ORF">EBB79_12500</name>
</gene>
<keyword evidence="1" id="KW-1133">Transmembrane helix</keyword>
<dbReference type="RefSeq" id="WP_127749171.1">
    <property type="nucleotide sequence ID" value="NZ_CP033219.1"/>
</dbReference>
<dbReference type="GO" id="GO:0006508">
    <property type="term" value="P:proteolysis"/>
    <property type="evidence" value="ECO:0007669"/>
    <property type="project" value="InterPro"/>
</dbReference>
<evidence type="ECO:0000256" key="1">
    <source>
        <dbReference type="SAM" id="Phobius"/>
    </source>
</evidence>
<keyword evidence="1" id="KW-0812">Transmembrane</keyword>
<dbReference type="PANTHER" id="PTHR10443">
    <property type="entry name" value="MICROSOMAL DIPEPTIDASE"/>
    <property type="match status" value="1"/>
</dbReference>
<dbReference type="InterPro" id="IPR032466">
    <property type="entry name" value="Metal_Hydrolase"/>
</dbReference>
<dbReference type="PROSITE" id="PS51365">
    <property type="entry name" value="RENAL_DIPEPTIDASE_2"/>
    <property type="match status" value="1"/>
</dbReference>
<sequence>MRRLGKWLGRLLILLAIPVVGFFIYGPEYVETQRNAVTEHAPYVISPEAAALHKDLLIGDWHADTLLWNRDLNERGTRGQVDIPRLIEGNVALQMFTAVTKSPAGMNYDHNATDARDNITLLAIGQLWPPRTWGSLYQRALYQSEKLHAAQANSDRHLRIIRTEADLDALMALKLAGEPVVGGLLGIEGAHPLEGDMNNLQGLQDAGYRMIALQHFFDNELGGSLHGSGDIGLTDFGRDVVQAVAERGLILDLAHSSQQVVRDVLALTDMPLVVSHTGIYKNCQTKRNFPDALMQDIAATGGVIAIGYWADVTCDDSPAGVAKTIKVAIEIVGEDAVSLGSDFDGSVTTSFDTSELAAVTQAMMDIGLTEVQIRKVAGGNMLRVLRDRLD</sequence>
<evidence type="ECO:0000313" key="3">
    <source>
        <dbReference type="Proteomes" id="UP000283063"/>
    </source>
</evidence>
<dbReference type="KEGG" id="sedi:EBB79_12500"/>
<dbReference type="InterPro" id="IPR008257">
    <property type="entry name" value="Pept_M19"/>
</dbReference>
<reference evidence="2 3" key="1">
    <citation type="submission" date="2018-10" db="EMBL/GenBank/DDBJ databases">
        <title>Parasedimentitalea marina sp. nov., a psychrophilic bacterium isolated from deep seawater of the New Britain Trench.</title>
        <authorList>
            <person name="Cao J."/>
        </authorList>
    </citation>
    <scope>NUCLEOTIDE SEQUENCE [LARGE SCALE GENOMIC DNA]</scope>
    <source>
        <strain evidence="2 3">W43</strain>
    </source>
</reference>
<name>A0A3T0N3Q2_9RHOB</name>
<dbReference type="AlphaFoldDB" id="A0A3T0N3Q2"/>
<keyword evidence="1" id="KW-0472">Membrane</keyword>
<dbReference type="Pfam" id="PF01244">
    <property type="entry name" value="Peptidase_M19"/>
    <property type="match status" value="1"/>
</dbReference>
<dbReference type="GO" id="GO:0070573">
    <property type="term" value="F:metallodipeptidase activity"/>
    <property type="evidence" value="ECO:0007669"/>
    <property type="project" value="InterPro"/>
</dbReference>